<reference evidence="2" key="1">
    <citation type="journal article" date="2001" name="Arch. Virol.">
        <title>Nucleotide sequence of a Dianthovirus RNA1-like RNA found in grassy stunt-diseased rice plants.</title>
        <authorList>
            <person name="Miranda G.J."/>
            <person name="Aliyari R."/>
            <person name="Shirako Y."/>
        </authorList>
    </citation>
    <scope>NUCLEOTIDE SEQUENCE</scope>
</reference>
<accession>Q9IR19</accession>
<evidence type="ECO:0000313" key="2">
    <source>
        <dbReference type="EMBL" id="BAA97676.1"/>
    </source>
</evidence>
<name>Q9IR19_9TOMB</name>
<evidence type="ECO:0000256" key="1">
    <source>
        <dbReference type="SAM" id="MobiDB-lite"/>
    </source>
</evidence>
<gene>
    <name evidence="2" type="primary">ORF4</name>
</gene>
<organism evidence="2">
    <name type="scientific">Rice virus X</name>
    <dbReference type="NCBI Taxonomy" id="106518"/>
    <lineage>
        <taxon>Viruses</taxon>
        <taxon>Riboviria</taxon>
        <taxon>Orthornavirae</taxon>
        <taxon>Kitrinoviricota</taxon>
        <taxon>Tolucaviricetes</taxon>
        <taxon>Tolivirales</taxon>
        <taxon>Tombusviridae</taxon>
        <taxon>Regressovirinae</taxon>
        <taxon>Dianthovirus</taxon>
    </lineage>
</organism>
<proteinExistence type="predicted"/>
<dbReference type="EMBL" id="AB033715">
    <property type="protein sequence ID" value="BAA97676.1"/>
    <property type="molecule type" value="Genomic_RNA"/>
</dbReference>
<sequence length="241" mass="27624">MSNRQLLRQLNAMNLGQPAPARRRRRRQQPRVVVVQQAPPPPPRRRRRNRRNTSAPDRYVGLGLSPAERSLLRGTQNSKVIITVEDSTEHITVTSDRVGQEPMLLGKWMRSTFERARVAAIEIRTQSVTPNGEPNDDSAARFVWQMGSQDLFCEWHHEHIVANTGPKDDDVWFFQPPADVAALEEHIDTSRLVVEGTFQLHLRIHYRQPAQFRVGTLHGGYTRDPNTWMDNDNKTITATGR</sequence>
<feature type="region of interest" description="Disordered" evidence="1">
    <location>
        <begin position="11"/>
        <end position="61"/>
    </location>
</feature>
<protein>
    <submittedName>
        <fullName evidence="2">28 kDa protein</fullName>
    </submittedName>
</protein>